<feature type="region of interest" description="Disordered" evidence="1">
    <location>
        <begin position="1"/>
        <end position="46"/>
    </location>
</feature>
<gene>
    <name evidence="2" type="ORF">MGR_3887</name>
</gene>
<accession>A4U4L2</accession>
<evidence type="ECO:0000256" key="1">
    <source>
        <dbReference type="SAM" id="MobiDB-lite"/>
    </source>
</evidence>
<feature type="compositionally biased region" description="Gly residues" evidence="1">
    <location>
        <begin position="1"/>
        <end position="12"/>
    </location>
</feature>
<feature type="region of interest" description="Disordered" evidence="1">
    <location>
        <begin position="84"/>
        <end position="145"/>
    </location>
</feature>
<reference evidence="2" key="1">
    <citation type="journal article" date="2007" name="J. Bacteriol.">
        <title>Comparative genome analysis of four magnetotactic bacteria reveals a complex set of group-specific genes implicated in magnetosome biomineralization and function.</title>
        <authorList>
            <person name="Richter M."/>
            <person name="Kube M."/>
            <person name="Bazylinski D.A."/>
            <person name="Lombardot T."/>
            <person name="Gloeckner F.O."/>
            <person name="Reinhardt R."/>
            <person name="Schueler D."/>
        </authorList>
    </citation>
    <scope>NUCLEOTIDE SEQUENCE</scope>
    <source>
        <strain evidence="2">MSR-1</strain>
    </source>
</reference>
<name>A4U4L2_9PROT</name>
<proteinExistence type="predicted"/>
<dbReference type="EMBL" id="CU459003">
    <property type="protein sequence ID" value="CAM77819.1"/>
    <property type="molecule type" value="Genomic_DNA"/>
</dbReference>
<dbReference type="AlphaFoldDB" id="A4U4L2"/>
<organism evidence="2">
    <name type="scientific">Magnetospirillum gryphiswaldense</name>
    <dbReference type="NCBI Taxonomy" id="55518"/>
    <lineage>
        <taxon>Bacteria</taxon>
        <taxon>Pseudomonadati</taxon>
        <taxon>Pseudomonadota</taxon>
        <taxon>Alphaproteobacteria</taxon>
        <taxon>Rhodospirillales</taxon>
        <taxon>Rhodospirillaceae</taxon>
        <taxon>Magnetospirillum</taxon>
    </lineage>
</organism>
<evidence type="ECO:0000313" key="2">
    <source>
        <dbReference type="EMBL" id="CAM77819.1"/>
    </source>
</evidence>
<feature type="compositionally biased region" description="Basic and acidic residues" evidence="1">
    <location>
        <begin position="93"/>
        <end position="105"/>
    </location>
</feature>
<feature type="compositionally biased region" description="Low complexity" evidence="1">
    <location>
        <begin position="25"/>
        <end position="38"/>
    </location>
</feature>
<sequence length="145" mass="15019">MTGLGDNGGGGIAAAQVTGDAPGFPGDAAQAPAIAPGQGQLGGIKQGLDLRLRPRQPGGFHVADQQAGQIVQFRRRLDSNCTRLRLGTGRGRSRTDAGVTHEKRPGPTLIEVTRPARRFPCAGKGARSYPTPPPLTAPDKSAPRP</sequence>
<protein>
    <submittedName>
        <fullName evidence="2">Uncharacterized protein</fullName>
    </submittedName>
</protein>